<gene>
    <name evidence="2" type="ORF">RRG08_005241</name>
</gene>
<feature type="signal peptide" evidence="1">
    <location>
        <begin position="1"/>
        <end position="23"/>
    </location>
</feature>
<organism evidence="2 3">
    <name type="scientific">Elysia crispata</name>
    <name type="common">lettuce slug</name>
    <dbReference type="NCBI Taxonomy" id="231223"/>
    <lineage>
        <taxon>Eukaryota</taxon>
        <taxon>Metazoa</taxon>
        <taxon>Spiralia</taxon>
        <taxon>Lophotrochozoa</taxon>
        <taxon>Mollusca</taxon>
        <taxon>Gastropoda</taxon>
        <taxon>Heterobranchia</taxon>
        <taxon>Euthyneura</taxon>
        <taxon>Panpulmonata</taxon>
        <taxon>Sacoglossa</taxon>
        <taxon>Placobranchoidea</taxon>
        <taxon>Plakobranchidae</taxon>
        <taxon>Elysia</taxon>
    </lineage>
</organism>
<keyword evidence="3" id="KW-1185">Reference proteome</keyword>
<keyword evidence="1" id="KW-0732">Signal</keyword>
<proteinExistence type="predicted"/>
<dbReference type="AlphaFoldDB" id="A0AAE1E331"/>
<accession>A0AAE1E331</accession>
<protein>
    <submittedName>
        <fullName evidence="2">Uncharacterized protein</fullName>
    </submittedName>
</protein>
<reference evidence="2" key="1">
    <citation type="journal article" date="2023" name="G3 (Bethesda)">
        <title>A reference genome for the long-term kleptoplast-retaining sea slug Elysia crispata morphotype clarki.</title>
        <authorList>
            <person name="Eastman K.E."/>
            <person name="Pendleton A.L."/>
            <person name="Shaikh M.A."/>
            <person name="Suttiyut T."/>
            <person name="Ogas R."/>
            <person name="Tomko P."/>
            <person name="Gavelis G."/>
            <person name="Widhalm J.R."/>
            <person name="Wisecaver J.H."/>
        </authorList>
    </citation>
    <scope>NUCLEOTIDE SEQUENCE</scope>
    <source>
        <strain evidence="2">ECLA1</strain>
    </source>
</reference>
<feature type="chain" id="PRO_5042020199" evidence="1">
    <location>
        <begin position="24"/>
        <end position="105"/>
    </location>
</feature>
<comment type="caution">
    <text evidence="2">The sequence shown here is derived from an EMBL/GenBank/DDBJ whole genome shotgun (WGS) entry which is preliminary data.</text>
</comment>
<evidence type="ECO:0000256" key="1">
    <source>
        <dbReference type="SAM" id="SignalP"/>
    </source>
</evidence>
<evidence type="ECO:0000313" key="3">
    <source>
        <dbReference type="Proteomes" id="UP001283361"/>
    </source>
</evidence>
<sequence length="105" mass="11563">MVSDNAALLLYLAVMIVYSKMDSDDFDLFLWIDLSQQISLRVKSKEGLCLPDRASNCTNDYSRCSTSSRGWQKVPASVHGSGTALTAPGKQPQSRAVRAFYLGNK</sequence>
<name>A0AAE1E331_9GAST</name>
<evidence type="ECO:0000313" key="2">
    <source>
        <dbReference type="EMBL" id="KAK3792451.1"/>
    </source>
</evidence>
<dbReference type="EMBL" id="JAWDGP010001373">
    <property type="protein sequence ID" value="KAK3792451.1"/>
    <property type="molecule type" value="Genomic_DNA"/>
</dbReference>
<dbReference type="Proteomes" id="UP001283361">
    <property type="component" value="Unassembled WGS sequence"/>
</dbReference>